<dbReference type="GO" id="GO:0030036">
    <property type="term" value="P:actin cytoskeleton organization"/>
    <property type="evidence" value="ECO:0007669"/>
    <property type="project" value="TreeGrafter"/>
</dbReference>
<feature type="compositionally biased region" description="Basic and acidic residues" evidence="2">
    <location>
        <begin position="1493"/>
        <end position="1516"/>
    </location>
</feature>
<feature type="region of interest" description="Disordered" evidence="2">
    <location>
        <begin position="46"/>
        <end position="65"/>
    </location>
</feature>
<dbReference type="Gene3D" id="1.20.900.10">
    <property type="entry name" value="Dbl homology (DH) domain"/>
    <property type="match status" value="1"/>
</dbReference>
<feature type="compositionally biased region" description="Low complexity" evidence="2">
    <location>
        <begin position="198"/>
        <end position="216"/>
    </location>
</feature>
<dbReference type="GO" id="GO:0051496">
    <property type="term" value="P:positive regulation of stress fiber assembly"/>
    <property type="evidence" value="ECO:0007669"/>
    <property type="project" value="TreeGrafter"/>
</dbReference>
<feature type="compositionally biased region" description="Gly residues" evidence="2">
    <location>
        <begin position="1544"/>
        <end position="1553"/>
    </location>
</feature>
<dbReference type="Pfam" id="PF19057">
    <property type="entry name" value="PH_19"/>
    <property type="match status" value="1"/>
</dbReference>
<keyword evidence="1" id="KW-0344">Guanine-nucleotide releasing factor</keyword>
<dbReference type="SUPFAM" id="SSF48065">
    <property type="entry name" value="DBL homology domain (DH-domain)"/>
    <property type="match status" value="1"/>
</dbReference>
<accession>A0AAV4JJY9</accession>
<feature type="region of interest" description="Disordered" evidence="2">
    <location>
        <begin position="1441"/>
        <end position="1556"/>
    </location>
</feature>
<dbReference type="InterPro" id="IPR000219">
    <property type="entry name" value="DH_dom"/>
</dbReference>
<evidence type="ECO:0000259" key="3">
    <source>
        <dbReference type="PROSITE" id="PS50010"/>
    </source>
</evidence>
<dbReference type="PROSITE" id="PS50010">
    <property type="entry name" value="DH_2"/>
    <property type="match status" value="1"/>
</dbReference>
<feature type="region of interest" description="Disordered" evidence="2">
    <location>
        <begin position="498"/>
        <end position="517"/>
    </location>
</feature>
<keyword evidence="5" id="KW-1185">Reference proteome</keyword>
<dbReference type="Pfam" id="PF19056">
    <property type="entry name" value="WD40_2"/>
    <property type="match status" value="1"/>
</dbReference>
<feature type="compositionally biased region" description="Low complexity" evidence="2">
    <location>
        <begin position="448"/>
        <end position="458"/>
    </location>
</feature>
<feature type="region of interest" description="Disordered" evidence="2">
    <location>
        <begin position="112"/>
        <end position="151"/>
    </location>
</feature>
<reference evidence="4 5" key="1">
    <citation type="journal article" date="2021" name="Elife">
        <title>Chloroplast acquisition without the gene transfer in kleptoplastic sea slugs, Plakobranchus ocellatus.</title>
        <authorList>
            <person name="Maeda T."/>
            <person name="Takahashi S."/>
            <person name="Yoshida T."/>
            <person name="Shimamura S."/>
            <person name="Takaki Y."/>
            <person name="Nagai Y."/>
            <person name="Toyoda A."/>
            <person name="Suzuki Y."/>
            <person name="Arimoto A."/>
            <person name="Ishii H."/>
            <person name="Satoh N."/>
            <person name="Nishiyama T."/>
            <person name="Hasebe M."/>
            <person name="Maruyama T."/>
            <person name="Minagawa J."/>
            <person name="Obokata J."/>
            <person name="Shigenobu S."/>
        </authorList>
    </citation>
    <scope>NUCLEOTIDE SEQUENCE [LARGE SCALE GENOMIC DNA]</scope>
</reference>
<dbReference type="Proteomes" id="UP000762676">
    <property type="component" value="Unassembled WGS sequence"/>
</dbReference>
<feature type="region of interest" description="Disordered" evidence="2">
    <location>
        <begin position="401"/>
        <end position="421"/>
    </location>
</feature>
<dbReference type="EMBL" id="BMAT01013903">
    <property type="protein sequence ID" value="GFS22585.1"/>
    <property type="molecule type" value="Genomic_DNA"/>
</dbReference>
<feature type="compositionally biased region" description="Pro residues" evidence="2">
    <location>
        <begin position="129"/>
        <end position="142"/>
    </location>
</feature>
<feature type="region of interest" description="Disordered" evidence="2">
    <location>
        <begin position="448"/>
        <end position="483"/>
    </location>
</feature>
<dbReference type="SMART" id="SM00325">
    <property type="entry name" value="RhoGEF"/>
    <property type="match status" value="1"/>
</dbReference>
<feature type="compositionally biased region" description="Basic and acidic residues" evidence="2">
    <location>
        <begin position="1446"/>
        <end position="1481"/>
    </location>
</feature>
<feature type="compositionally biased region" description="Polar residues" evidence="2">
    <location>
        <begin position="261"/>
        <end position="274"/>
    </location>
</feature>
<sequence length="1604" mass="176429">MAKLSLQGNWRNLTQIDNSAVSPQSGSTAGAAPGTRDPHIYFELEKSRDGSPGLDSQGNALQPDLRDADKYKTAQVSLAGADTDVNIMPTKTSFGVMAKAKLLEATGFFQTGKKKAKDTNKDSGGGLPPSTPPTCPTSPTLPSPTNNNKHSSVASYDCLWPADVMAEDTPHAGTSTPGSPDNIYQLAKPLPLSPPLSPSNSLLQSSSSPSSLPSSSTAAGGGGGGVVDSQSTSETIYNTPILLNSALNPIPPSQLVPLERGSQSSTASDPSPTETDTDSRKGKLYYSSAPVPVFEDPSHSQNARATVHPSSGTHSSDVLQSSASSTASGGFKSSVNRGVQEGSGQAVPVDFIKPVVETSHVHGDGTEYSRLYFRSTDPARLTESHKRRLAEGGYGSLSSLASQGSAGYHHGNSIDEDDISLDWGSEFDDEEESVGIEEVDKMLRQMDQEAAAAAQAEKPLPPKPQKQKGFSPTNLFRPQAPGPATFYRTEETGCLPVYINSEKHPPPELPPCPEGLSENQTKRRMIIDLIISSERSYLESLERVIKDFERAILGFIPGLKSSLRPVFMEMREIISHHKMFQIELAESVKNWDRDEKIGDIFTASFSKTMLVRAYSVYVNNFAQGMEEIRSLQRTRQNFDDFLKFGDFGCMKCKPRRLLLMNDLIMCCKVIEKEHGGYKVEKLDLKWMAKLSDLELKDTALTPDMQRVLKKEPGKIHLITSQLEKPEDDPFHLYADLREMLHDYSKLEQVSSLLASLKRSYTSHGLKEELIQEVCQDLENMIQIKDEQLRVVNSCTIHLVNHSRSDKPQYVIQTQTAAIKEDWCTDLVLAKLAREKTNKLAWDMPASSSDEAEFDVVPAHFMKHVVVDRPKNYTKIRCASPIFLHPDKSPYGLGVQHLWVCSSTPSHGQVSVLSIHNSRPALVESFKACSCDIMAAELVPGCGVDMAPDQYIFPHDTVWVATAQNEILIFPLASEDGVRRNSLTALKTPYLTVSLKFVDERLFCGFENGTMNVFSRITSGGWTVSRPTLLKFGASPIRLHFIHEEDIWLSCGNKLYLVEIDSLVVKATHALSPNAESAISHVVKAGVGIWVSFADSAYIKLYHTETMENLQEISIGNFVHRIKTEKLWTLGNNTESLVVTSLVESKGLLWIGTSVGVVLTLPLPRLSDGVPLYRGRPSISLHAHRSPVKFLVALHCAASTLELNKNSSLRYTLRQRQSRRNIEREKVEFEESEKRKMAQQGELLVEVDRPTGVNGTTLLDCVPDSEAVRASTTACWGSEQDESEYTMEGDVRYFWESHNGAEGDLPLSPVMPSSTSIATQGEAISKAEITPEESCAYSLAKCDSNSALQEQKSQWEGTKAKSSTAVVKSSGAGVKRNGSLDDTAVVVRRRLSFRSELANRIMVTSRTMSRSHVDLASYANEVEMYYDYLLDDATSDLEEELEEEEDVYWRVEPEDGKTEKKEKKEKNKSTKDKGKIHTAKDKSKLKKRPSILKRFSEPSTEKNEVTLRLPLSDREGGDNPTVSAGDKTLPKAGTLRSPTSLSKSAGGGGGGVLRGTGMRSSTVRKANTNNAVIVLSGGDGYFDLDMSRSQFRTDDACVQLWLYKY</sequence>
<organism evidence="4 5">
    <name type="scientific">Elysia marginata</name>
    <dbReference type="NCBI Taxonomy" id="1093978"/>
    <lineage>
        <taxon>Eukaryota</taxon>
        <taxon>Metazoa</taxon>
        <taxon>Spiralia</taxon>
        <taxon>Lophotrochozoa</taxon>
        <taxon>Mollusca</taxon>
        <taxon>Gastropoda</taxon>
        <taxon>Heterobranchia</taxon>
        <taxon>Euthyneura</taxon>
        <taxon>Panpulmonata</taxon>
        <taxon>Sacoglossa</taxon>
        <taxon>Placobranchoidea</taxon>
        <taxon>Plakobranchidae</taxon>
        <taxon>Elysia</taxon>
    </lineage>
</organism>
<dbReference type="PANTHER" id="PTHR12877:SF7">
    <property type="entry name" value="RHO GUANINE NUCLEOTIDE EXCHANGE FACTOR 10-LIKE PROTEIN"/>
    <property type="match status" value="1"/>
</dbReference>
<feature type="region of interest" description="Disordered" evidence="2">
    <location>
        <begin position="252"/>
        <end position="341"/>
    </location>
</feature>
<name>A0AAV4JJY9_9GAST</name>
<feature type="domain" description="DH" evidence="3">
    <location>
        <begin position="522"/>
        <end position="643"/>
    </location>
</feature>
<dbReference type="InterPro" id="IPR035899">
    <property type="entry name" value="DBL_dom_sf"/>
</dbReference>
<dbReference type="PANTHER" id="PTHR12877">
    <property type="entry name" value="RHO GUANINE NUCLEOTIDE EXCHANGE FACTOR"/>
    <property type="match status" value="1"/>
</dbReference>
<comment type="caution">
    <text evidence="4">The sequence shown here is derived from an EMBL/GenBank/DDBJ whole genome shotgun (WGS) entry which is preliminary data.</text>
</comment>
<feature type="compositionally biased region" description="Polar residues" evidence="2">
    <location>
        <begin position="15"/>
        <end position="28"/>
    </location>
</feature>
<evidence type="ECO:0000256" key="1">
    <source>
        <dbReference type="ARBA" id="ARBA00022658"/>
    </source>
</evidence>
<gene>
    <name evidence="4" type="ORF">ElyMa_006955000</name>
</gene>
<evidence type="ECO:0000313" key="5">
    <source>
        <dbReference type="Proteomes" id="UP000762676"/>
    </source>
</evidence>
<dbReference type="InterPro" id="IPR039919">
    <property type="entry name" value="ARHGEF10/ARHGEF17"/>
</dbReference>
<feature type="compositionally biased region" description="Polar residues" evidence="2">
    <location>
        <begin position="299"/>
        <end position="337"/>
    </location>
</feature>
<proteinExistence type="predicted"/>
<feature type="region of interest" description="Disordered" evidence="2">
    <location>
        <begin position="15"/>
        <end position="36"/>
    </location>
</feature>
<dbReference type="GO" id="GO:0005085">
    <property type="term" value="F:guanyl-nucleotide exchange factor activity"/>
    <property type="evidence" value="ECO:0007669"/>
    <property type="project" value="UniProtKB-KW"/>
</dbReference>
<evidence type="ECO:0000256" key="2">
    <source>
        <dbReference type="SAM" id="MobiDB-lite"/>
    </source>
</evidence>
<evidence type="ECO:0000313" key="4">
    <source>
        <dbReference type="EMBL" id="GFS22585.1"/>
    </source>
</evidence>
<protein>
    <submittedName>
        <fullName evidence="4">Rho guanine nucleotide exchange factor 10</fullName>
    </submittedName>
</protein>
<feature type="region of interest" description="Disordered" evidence="2">
    <location>
        <begin position="169"/>
        <end position="231"/>
    </location>
</feature>